<dbReference type="InterPro" id="IPR039426">
    <property type="entry name" value="TonB-dep_rcpt-like"/>
</dbReference>
<name>A0A1T5KC00_9BACT</name>
<dbReference type="InterPro" id="IPR012910">
    <property type="entry name" value="Plug_dom"/>
</dbReference>
<keyword evidence="6 7" id="KW-0998">Cell outer membrane</keyword>
<comment type="subcellular location">
    <subcellularLocation>
        <location evidence="1 7">Cell outer membrane</location>
        <topology evidence="1 7">Multi-pass membrane protein</topology>
    </subcellularLocation>
</comment>
<dbReference type="Proteomes" id="UP000190961">
    <property type="component" value="Unassembled WGS sequence"/>
</dbReference>
<dbReference type="RefSeq" id="WP_079686520.1">
    <property type="nucleotide sequence ID" value="NZ_FUZU01000001.1"/>
</dbReference>
<dbReference type="Gene3D" id="2.60.40.1120">
    <property type="entry name" value="Carboxypeptidase-like, regulatory domain"/>
    <property type="match status" value="1"/>
</dbReference>
<dbReference type="Gene3D" id="2.40.170.20">
    <property type="entry name" value="TonB-dependent receptor, beta-barrel domain"/>
    <property type="match status" value="1"/>
</dbReference>
<protein>
    <submittedName>
        <fullName evidence="9">Iron complex outermembrane recepter protein</fullName>
    </submittedName>
</protein>
<evidence type="ECO:0000256" key="7">
    <source>
        <dbReference type="PROSITE-ProRule" id="PRU01360"/>
    </source>
</evidence>
<dbReference type="InterPro" id="IPR023996">
    <property type="entry name" value="TonB-dep_OMP_SusC/RagA"/>
</dbReference>
<dbReference type="STRING" id="688867.SAMN05660236_2023"/>
<reference evidence="9 10" key="1">
    <citation type="submission" date="2017-02" db="EMBL/GenBank/DDBJ databases">
        <authorList>
            <person name="Peterson S.W."/>
        </authorList>
    </citation>
    <scope>NUCLEOTIDE SEQUENCE [LARGE SCALE GENOMIC DNA]</scope>
    <source>
        <strain evidence="9 10">DSM 25262</strain>
    </source>
</reference>
<dbReference type="InterPro" id="IPR008969">
    <property type="entry name" value="CarboxyPept-like_regulatory"/>
</dbReference>
<comment type="similarity">
    <text evidence="7">Belongs to the TonB-dependent receptor family.</text>
</comment>
<evidence type="ECO:0000256" key="4">
    <source>
        <dbReference type="ARBA" id="ARBA00022692"/>
    </source>
</evidence>
<evidence type="ECO:0000256" key="2">
    <source>
        <dbReference type="ARBA" id="ARBA00022448"/>
    </source>
</evidence>
<sequence length="999" mass="107977">MTKFYLYVSRYLTVLLFLITTVAWSQSTVTGKVTSADDGSGLPGVNIIEKGTSNGTVTDVDGNFSITVPGTATLVFSFVGYVSQEVAVNGRSSFNVSLGSDVTALSEVVVIGYGQIEKKDATGALVSLKPGDFNAGVINSPEQLIQGRAAGVQITSASGEPGAGINIRIRGTSSVRGGNNPLFVVDGVPLSGDDVTAGGSGAGLGSSSARNPLNFLNPNDIASIDILKDASATAIYGSRGANGVVIITTKTGKGASSALDYSYNLSFGKITKKYDLLDREGFLSAYEKFNGAAAVPTVDGGTETDWQDQILRTAVTHNHNLSFGAGDKTSNYRLSLGYMDQEGIVRISGLKRYTARFNGSKSFINDRLKVASQLTLAKTLDNGAPVTDNSGFEGDLIGSALKANPTFPVKNPDGSFYQISNNEPNPAAILAYSKDYTNTIRGLGNISAELQIVKGLSFKTVIGFDKSISSRKTAFSKDLAVTGIKDKGRLYLNDIETDNTLWENYFTYDNEFGKAKLNAIVGYSYQSFQKSTRSAQYTNFRTNNLDQMINNLASADQTAGKVSAAGGNSSNVTDELQSFFGRANLTFSEKYIITATLRADGSTKFGGDNKYGYFPSAAVKWRIVDEGFVPELFSDLNLRVGYGITGNQEIPHNLYQERQRYNDWNITNEGNMDGGAISGVAFQNPELKWESTSQINAGIDYGFLENRIRGSIDYYYKTTKDLLIQVTSAQPAVQPFVWKNLDAEVINKGLELSLEFDAVSQTNFSWTVNGNVAFNKNEVRNFNGLINTGRINGQGLSEAYAQRIAGGQPLYAFYLRPFIGFDENGLQEYRNDSDVQEFTGDSPLPKTIAGLTNNLKFKSVDLSFFFSGQFGHKIYNNTANAFFTAGALASGRNTTTDVVNSGETRVSSPDVSTRFLENGSFVRLQNVTLGYNVKTDNTFISSLRLFVTGQNLFVITDYSGQDPEVNTNKSIDGVPSAGIDYTSYPRARVFTFGVNVSFK</sequence>
<evidence type="ECO:0000256" key="5">
    <source>
        <dbReference type="ARBA" id="ARBA00023136"/>
    </source>
</evidence>
<evidence type="ECO:0000313" key="9">
    <source>
        <dbReference type="EMBL" id="SKC61243.1"/>
    </source>
</evidence>
<dbReference type="InterPro" id="IPR023997">
    <property type="entry name" value="TonB-dep_OMP_SusC/RagA_CS"/>
</dbReference>
<dbReference type="Gene3D" id="2.170.130.10">
    <property type="entry name" value="TonB-dependent receptor, plug domain"/>
    <property type="match status" value="1"/>
</dbReference>
<gene>
    <name evidence="9" type="ORF">SAMN05660236_2023</name>
</gene>
<dbReference type="NCBIfam" id="TIGR04057">
    <property type="entry name" value="SusC_RagA_signa"/>
    <property type="match status" value="1"/>
</dbReference>
<dbReference type="NCBIfam" id="TIGR04056">
    <property type="entry name" value="OMP_RagA_SusC"/>
    <property type="match status" value="1"/>
</dbReference>
<keyword evidence="5 7" id="KW-0472">Membrane</keyword>
<keyword evidence="3 7" id="KW-1134">Transmembrane beta strand</keyword>
<evidence type="ECO:0000313" key="10">
    <source>
        <dbReference type="Proteomes" id="UP000190961"/>
    </source>
</evidence>
<proteinExistence type="inferred from homology"/>
<dbReference type="EMBL" id="FUZU01000001">
    <property type="protein sequence ID" value="SKC61243.1"/>
    <property type="molecule type" value="Genomic_DNA"/>
</dbReference>
<evidence type="ECO:0000256" key="6">
    <source>
        <dbReference type="ARBA" id="ARBA00023237"/>
    </source>
</evidence>
<dbReference type="InterPro" id="IPR036942">
    <property type="entry name" value="Beta-barrel_TonB_sf"/>
</dbReference>
<organism evidence="9 10">
    <name type="scientific">Ohtaekwangia koreensis</name>
    <dbReference type="NCBI Taxonomy" id="688867"/>
    <lineage>
        <taxon>Bacteria</taxon>
        <taxon>Pseudomonadati</taxon>
        <taxon>Bacteroidota</taxon>
        <taxon>Cytophagia</taxon>
        <taxon>Cytophagales</taxon>
        <taxon>Fulvivirgaceae</taxon>
        <taxon>Ohtaekwangia</taxon>
    </lineage>
</organism>
<dbReference type="Pfam" id="PF13715">
    <property type="entry name" value="CarbopepD_reg_2"/>
    <property type="match status" value="1"/>
</dbReference>
<dbReference type="OrthoDB" id="9768177at2"/>
<accession>A0A1T5KC00</accession>
<dbReference type="SUPFAM" id="SSF49464">
    <property type="entry name" value="Carboxypeptidase regulatory domain-like"/>
    <property type="match status" value="1"/>
</dbReference>
<keyword evidence="10" id="KW-1185">Reference proteome</keyword>
<dbReference type="SUPFAM" id="SSF56935">
    <property type="entry name" value="Porins"/>
    <property type="match status" value="1"/>
</dbReference>
<dbReference type="InterPro" id="IPR037066">
    <property type="entry name" value="Plug_dom_sf"/>
</dbReference>
<dbReference type="GO" id="GO:0009279">
    <property type="term" value="C:cell outer membrane"/>
    <property type="evidence" value="ECO:0007669"/>
    <property type="project" value="UniProtKB-SubCell"/>
</dbReference>
<evidence type="ECO:0000259" key="8">
    <source>
        <dbReference type="Pfam" id="PF07715"/>
    </source>
</evidence>
<dbReference type="PROSITE" id="PS52016">
    <property type="entry name" value="TONB_DEPENDENT_REC_3"/>
    <property type="match status" value="1"/>
</dbReference>
<evidence type="ECO:0000256" key="1">
    <source>
        <dbReference type="ARBA" id="ARBA00004571"/>
    </source>
</evidence>
<keyword evidence="4 7" id="KW-0812">Transmembrane</keyword>
<dbReference type="Pfam" id="PF07715">
    <property type="entry name" value="Plug"/>
    <property type="match status" value="1"/>
</dbReference>
<evidence type="ECO:0000256" key="3">
    <source>
        <dbReference type="ARBA" id="ARBA00022452"/>
    </source>
</evidence>
<feature type="domain" description="TonB-dependent receptor plug" evidence="8">
    <location>
        <begin position="118"/>
        <end position="244"/>
    </location>
</feature>
<keyword evidence="2 7" id="KW-0813">Transport</keyword>
<dbReference type="AlphaFoldDB" id="A0A1T5KC00"/>